<keyword evidence="1" id="KW-0802">TPR repeat</keyword>
<name>A0A3B9GWI7_9PROT</name>
<dbReference type="SMART" id="SM00028">
    <property type="entry name" value="TPR"/>
    <property type="match status" value="6"/>
</dbReference>
<dbReference type="InterPro" id="IPR011990">
    <property type="entry name" value="TPR-like_helical_dom_sf"/>
</dbReference>
<gene>
    <name evidence="3" type="ORF">DCG58_06280</name>
</gene>
<evidence type="ECO:0000313" key="3">
    <source>
        <dbReference type="EMBL" id="HAE26748.1"/>
    </source>
</evidence>
<dbReference type="RefSeq" id="WP_272987766.1">
    <property type="nucleotide sequence ID" value="NZ_CALCOC010000010.1"/>
</dbReference>
<evidence type="ECO:0000256" key="1">
    <source>
        <dbReference type="PROSITE-ProRule" id="PRU00339"/>
    </source>
</evidence>
<dbReference type="InterPro" id="IPR025375">
    <property type="entry name" value="DUF4365"/>
</dbReference>
<evidence type="ECO:0000259" key="2">
    <source>
        <dbReference type="Pfam" id="PF14280"/>
    </source>
</evidence>
<dbReference type="SUPFAM" id="SSF48452">
    <property type="entry name" value="TPR-like"/>
    <property type="match status" value="2"/>
</dbReference>
<dbReference type="Gene3D" id="1.25.40.10">
    <property type="entry name" value="Tetratricopeptide repeat domain"/>
    <property type="match status" value="2"/>
</dbReference>
<feature type="domain" description="DUF4365" evidence="2">
    <location>
        <begin position="17"/>
        <end position="153"/>
    </location>
</feature>
<feature type="repeat" description="TPR" evidence="1">
    <location>
        <begin position="565"/>
        <end position="598"/>
    </location>
</feature>
<evidence type="ECO:0000313" key="4">
    <source>
        <dbReference type="Proteomes" id="UP000259610"/>
    </source>
</evidence>
<protein>
    <recommendedName>
        <fullName evidence="2">DUF4365 domain-containing protein</fullName>
    </recommendedName>
</protein>
<dbReference type="PROSITE" id="PS50293">
    <property type="entry name" value="TPR_REGION"/>
    <property type="match status" value="1"/>
</dbReference>
<organism evidence="3 4">
    <name type="scientific">Hyphomonas adhaerens</name>
    <dbReference type="NCBI Taxonomy" id="81029"/>
    <lineage>
        <taxon>Bacteria</taxon>
        <taxon>Pseudomonadati</taxon>
        <taxon>Pseudomonadota</taxon>
        <taxon>Alphaproteobacteria</taxon>
        <taxon>Hyphomonadales</taxon>
        <taxon>Hyphomonadaceae</taxon>
        <taxon>Hyphomonas</taxon>
    </lineage>
</organism>
<dbReference type="Pfam" id="PF14280">
    <property type="entry name" value="DUF4365"/>
    <property type="match status" value="1"/>
</dbReference>
<dbReference type="AlphaFoldDB" id="A0A3B9GWI7"/>
<reference evidence="3 4" key="1">
    <citation type="journal article" date="2018" name="Nat. Biotechnol.">
        <title>A standardized bacterial taxonomy based on genome phylogeny substantially revises the tree of life.</title>
        <authorList>
            <person name="Parks D.H."/>
            <person name="Chuvochina M."/>
            <person name="Waite D.W."/>
            <person name="Rinke C."/>
            <person name="Skarshewski A."/>
            <person name="Chaumeil P.A."/>
            <person name="Hugenholtz P."/>
        </authorList>
    </citation>
    <scope>NUCLEOTIDE SEQUENCE [LARGE SCALE GENOMIC DNA]</scope>
    <source>
        <strain evidence="3">UBA8733</strain>
    </source>
</reference>
<comment type="caution">
    <text evidence="3">The sequence shown here is derived from an EMBL/GenBank/DDBJ whole genome shotgun (WGS) entry which is preliminary data.</text>
</comment>
<sequence>MKSFDDLPKRDRNHALEDEAEAAFKALISRSDDFVFQGSDRKDYGTDCQIEVVLNGQATNVRVHVQLKGTERALNADGSFSIAVDRANLNYLIAQPYSFYVGYYSPSKSLRVSFVDAVLRRYEHSGKGWTDQQSLTISFTEELTVDRLSRLASLVISGARIARDRRIAQTTATLEAMPGVLRKAEPELHVPEDAALARQLAERLYESGADRVLSAAFEQFLSVLGADHDAMGFCYMAEINLGMGYQSPDVERIEAALTHLRSRLDTGRFQVGSLHYTIGNALSALGNEQEAKTSYIAALEDTDFSSSSEMAAQCYKNLGTSFERLGEEDIAAEHYLEALRLNSNLPEAHNALAHYHHRNGRYGEALSYFDRVVFTDRQLGRTSAISGWRINVLFNLGDARAAFREINGLLSNADSEPWIWPWCARQIAAFGRTSVESAQLALTFWDRCIATHPELGRARTERLLTSFYLRSEGEDIGEYSEFRSLFGHHIALVDADDAALPWDRLGHWAQDEGNWEEAELCYRKAYELAGGHYGYCLGTALNFLGRFEESRPILLEQAEHLQPDAMSWFQLGVANGNTGRSSEAIAAYEKAIELDPEYDIAMFNLGGVHWNDGNIIGAKQMWRRAIERFPDHELVEEIRARIPSLF</sequence>
<dbReference type="Pfam" id="PF13432">
    <property type="entry name" value="TPR_16"/>
    <property type="match status" value="1"/>
</dbReference>
<dbReference type="Pfam" id="PF13414">
    <property type="entry name" value="TPR_11"/>
    <property type="match status" value="1"/>
</dbReference>
<accession>A0A3B9GWI7</accession>
<dbReference type="InterPro" id="IPR019734">
    <property type="entry name" value="TPR_rpt"/>
</dbReference>
<feature type="repeat" description="TPR" evidence="1">
    <location>
        <begin position="312"/>
        <end position="345"/>
    </location>
</feature>
<dbReference type="Pfam" id="PF13181">
    <property type="entry name" value="TPR_8"/>
    <property type="match status" value="1"/>
</dbReference>
<proteinExistence type="predicted"/>
<dbReference type="PROSITE" id="PS50005">
    <property type="entry name" value="TPR"/>
    <property type="match status" value="2"/>
</dbReference>
<dbReference type="PANTHER" id="PTHR12558">
    <property type="entry name" value="CELL DIVISION CYCLE 16,23,27"/>
    <property type="match status" value="1"/>
</dbReference>
<dbReference type="EMBL" id="DMAN01000134">
    <property type="protein sequence ID" value="HAE26748.1"/>
    <property type="molecule type" value="Genomic_DNA"/>
</dbReference>
<dbReference type="PANTHER" id="PTHR12558:SF13">
    <property type="entry name" value="CELL DIVISION CYCLE PROTEIN 27 HOMOLOG"/>
    <property type="match status" value="1"/>
</dbReference>
<dbReference type="Proteomes" id="UP000259610">
    <property type="component" value="Unassembled WGS sequence"/>
</dbReference>